<dbReference type="RefSeq" id="WP_108997421.1">
    <property type="nucleotide sequence ID" value="NZ_QEEX01000001.1"/>
</dbReference>
<dbReference type="GO" id="GO:0016020">
    <property type="term" value="C:membrane"/>
    <property type="evidence" value="ECO:0007669"/>
    <property type="project" value="TreeGrafter"/>
</dbReference>
<dbReference type="InterPro" id="IPR002656">
    <property type="entry name" value="Acyl_transf_3_dom"/>
</dbReference>
<evidence type="ECO:0000259" key="3">
    <source>
        <dbReference type="Pfam" id="PF01757"/>
    </source>
</evidence>
<feature type="compositionally biased region" description="Low complexity" evidence="1">
    <location>
        <begin position="448"/>
        <end position="474"/>
    </location>
</feature>
<accession>A0A2U1T0M2</accession>
<reference evidence="5" key="1">
    <citation type="submission" date="2018-04" db="EMBL/GenBank/DDBJ databases">
        <authorList>
            <person name="Liu S."/>
            <person name="Wang Z."/>
            <person name="Li J."/>
        </authorList>
    </citation>
    <scope>NUCLEOTIDE SEQUENCE [LARGE SCALE GENOMIC DNA]</scope>
    <source>
        <strain evidence="5">S1194</strain>
    </source>
</reference>
<feature type="transmembrane region" description="Helical" evidence="2">
    <location>
        <begin position="189"/>
        <end position="211"/>
    </location>
</feature>
<feature type="region of interest" description="Disordered" evidence="1">
    <location>
        <begin position="442"/>
        <end position="474"/>
    </location>
</feature>
<feature type="transmembrane region" description="Helical" evidence="2">
    <location>
        <begin position="223"/>
        <end position="243"/>
    </location>
</feature>
<dbReference type="PANTHER" id="PTHR23028">
    <property type="entry name" value="ACETYLTRANSFERASE"/>
    <property type="match status" value="1"/>
</dbReference>
<evidence type="ECO:0000313" key="4">
    <source>
        <dbReference type="EMBL" id="PWB97435.1"/>
    </source>
</evidence>
<proteinExistence type="predicted"/>
<evidence type="ECO:0000256" key="2">
    <source>
        <dbReference type="SAM" id="Phobius"/>
    </source>
</evidence>
<feature type="transmembrane region" description="Helical" evidence="2">
    <location>
        <begin position="319"/>
        <end position="339"/>
    </location>
</feature>
<feature type="transmembrane region" description="Helical" evidence="2">
    <location>
        <begin position="97"/>
        <end position="116"/>
    </location>
</feature>
<dbReference type="InterPro" id="IPR050879">
    <property type="entry name" value="Acyltransferase_3"/>
</dbReference>
<dbReference type="AlphaFoldDB" id="A0A2U1T0M2"/>
<dbReference type="GO" id="GO:0009103">
    <property type="term" value="P:lipopolysaccharide biosynthetic process"/>
    <property type="evidence" value="ECO:0007669"/>
    <property type="project" value="TreeGrafter"/>
</dbReference>
<organism evidence="4 5">
    <name type="scientific">Homoserinimonas hongtaonis</name>
    <dbReference type="NCBI Taxonomy" id="2079791"/>
    <lineage>
        <taxon>Bacteria</taxon>
        <taxon>Bacillati</taxon>
        <taxon>Actinomycetota</taxon>
        <taxon>Actinomycetes</taxon>
        <taxon>Micrococcales</taxon>
        <taxon>Microbacteriaceae</taxon>
        <taxon>Homoserinimonas</taxon>
    </lineage>
</organism>
<feature type="transmembrane region" description="Helical" evidence="2">
    <location>
        <begin position="167"/>
        <end position="182"/>
    </location>
</feature>
<feature type="transmembrane region" description="Helical" evidence="2">
    <location>
        <begin position="345"/>
        <end position="368"/>
    </location>
</feature>
<keyword evidence="2" id="KW-0812">Transmembrane</keyword>
<keyword evidence="4" id="KW-0808">Transferase</keyword>
<gene>
    <name evidence="4" type="ORF">DF220_06040</name>
</gene>
<keyword evidence="2" id="KW-1133">Transmembrane helix</keyword>
<dbReference type="Pfam" id="PF01757">
    <property type="entry name" value="Acyl_transf_3"/>
    <property type="match status" value="1"/>
</dbReference>
<sequence length="649" mass="67371">MPLLKISSAPAGVDPTPLRALPSPGGTRFAGLDGLRAIAVVLVLVYHLAPGALVGGFIGVDVFFVISGFLITALLLREHAATSTVRLGRFWIRRARRLLPAIGLMVLVTSAIAAVVGGDVVIGLGGQILGAATFSSNWIALAGTTSYFDASTPELLRNLWSLGVEEQFYLVWPVVLLGLLLVPRRWMRVTLLGATAVAAALLMAAMWSPGIDSTRLYYGTDTHSFGLLAGAAFAVASAGGLAFGRRASIALQAAGMLAIVGLVSLAIVMPADGALPYLGGLALASALSVIAIAGATLDGSRTGAWLDSAPLAWVGERSFGLYLWHWPIWVLVTAIASDLRASTAGLWTIGGIALVLTVAATVASHRYVEQPIRRLGFRGAAREFGDQLRIRAPRRGVRMLVVAVAASASVALIASTASGIVSGEKAGSVERQIEAGRAAIESTAVPHSGATQTSPTSPTSPVASPESAAPAALPGGDQITAIGDSVMLASAASLQQTFPGIAIDAAVSRQFSAAPNLIRAHKEANTLRPIVLLGLGTNGPVDADVLAEVRQLLGTAHQLVVVNVYAPRAWTDGVNTELTRFAQRFRDVELANWRDSIAPQLRLLAGDQIHPGDAGGLVYASAVRDALQRLAELPPVIGPRDYGLAAQPL</sequence>
<dbReference type="SUPFAM" id="SSF52266">
    <property type="entry name" value="SGNH hydrolase"/>
    <property type="match status" value="1"/>
</dbReference>
<protein>
    <submittedName>
        <fullName evidence="4">Acetyltransferase</fullName>
    </submittedName>
</protein>
<evidence type="ECO:0000256" key="1">
    <source>
        <dbReference type="SAM" id="MobiDB-lite"/>
    </source>
</evidence>
<keyword evidence="2" id="KW-0472">Membrane</keyword>
<dbReference type="EMBL" id="QEEX01000001">
    <property type="protein sequence ID" value="PWB97435.1"/>
    <property type="molecule type" value="Genomic_DNA"/>
</dbReference>
<feature type="transmembrane region" description="Helical" evidence="2">
    <location>
        <begin position="277"/>
        <end position="298"/>
    </location>
</feature>
<keyword evidence="5" id="KW-1185">Reference proteome</keyword>
<name>A0A2U1T0M2_9MICO</name>
<feature type="transmembrane region" description="Helical" evidence="2">
    <location>
        <begin position="55"/>
        <end position="76"/>
    </location>
</feature>
<feature type="domain" description="Acyltransferase 3" evidence="3">
    <location>
        <begin position="30"/>
        <end position="363"/>
    </location>
</feature>
<dbReference type="PANTHER" id="PTHR23028:SF53">
    <property type="entry name" value="ACYL_TRANSF_3 DOMAIN-CONTAINING PROTEIN"/>
    <property type="match status" value="1"/>
</dbReference>
<dbReference type="Proteomes" id="UP000244978">
    <property type="component" value="Unassembled WGS sequence"/>
</dbReference>
<evidence type="ECO:0000313" key="5">
    <source>
        <dbReference type="Proteomes" id="UP000244978"/>
    </source>
</evidence>
<feature type="transmembrane region" description="Helical" evidence="2">
    <location>
        <begin position="250"/>
        <end position="271"/>
    </location>
</feature>
<comment type="caution">
    <text evidence="4">The sequence shown here is derived from an EMBL/GenBank/DDBJ whole genome shotgun (WGS) entry which is preliminary data.</text>
</comment>
<feature type="transmembrane region" description="Helical" evidence="2">
    <location>
        <begin position="399"/>
        <end position="421"/>
    </location>
</feature>
<dbReference type="GO" id="GO:0016747">
    <property type="term" value="F:acyltransferase activity, transferring groups other than amino-acyl groups"/>
    <property type="evidence" value="ECO:0007669"/>
    <property type="project" value="InterPro"/>
</dbReference>
<dbReference type="CDD" id="cd01840">
    <property type="entry name" value="SGNH_hydrolase_yrhL_like"/>
    <property type="match status" value="1"/>
</dbReference>